<keyword evidence="1" id="KW-0812">Transmembrane</keyword>
<keyword evidence="1" id="KW-0472">Membrane</keyword>
<name>A0A4D6YBD5_9GAMM</name>
<evidence type="ECO:0000313" key="3">
    <source>
        <dbReference type="Proteomes" id="UP000298603"/>
    </source>
</evidence>
<protein>
    <recommendedName>
        <fullName evidence="4">Protein-export membrane protein SecG</fullName>
    </recommendedName>
</protein>
<evidence type="ECO:0000313" key="2">
    <source>
        <dbReference type="EMBL" id="QCI27247.1"/>
    </source>
</evidence>
<gene>
    <name evidence="2" type="ORF">D9V81_01300</name>
</gene>
<dbReference type="Proteomes" id="UP000298603">
    <property type="component" value="Chromosome"/>
</dbReference>
<feature type="transmembrane region" description="Helical" evidence="1">
    <location>
        <begin position="5"/>
        <end position="25"/>
    </location>
</feature>
<sequence>MCKLIFIIFTIICFILITLIMLNPAHYNDLFKFNKNYYQFSIWNFIYHDSILNTLTKIFIILFFIFSIIMCIFDFYKLI</sequence>
<organism evidence="2 3">
    <name type="scientific">Buchnera aphidicola</name>
    <name type="common">Therioaphis trifolii</name>
    <dbReference type="NCBI Taxonomy" id="1241884"/>
    <lineage>
        <taxon>Bacteria</taxon>
        <taxon>Pseudomonadati</taxon>
        <taxon>Pseudomonadota</taxon>
        <taxon>Gammaproteobacteria</taxon>
        <taxon>Enterobacterales</taxon>
        <taxon>Erwiniaceae</taxon>
        <taxon>Buchnera</taxon>
    </lineage>
</organism>
<keyword evidence="1" id="KW-1133">Transmembrane helix</keyword>
<keyword evidence="3" id="KW-1185">Reference proteome</keyword>
<proteinExistence type="predicted"/>
<reference evidence="2 3" key="1">
    <citation type="submission" date="2018-10" db="EMBL/GenBank/DDBJ databases">
        <title>Comparative functional genomics of the obligate endosymbiont Buchnera aphidicola.</title>
        <authorList>
            <person name="Chong R.A."/>
        </authorList>
    </citation>
    <scope>NUCLEOTIDE SEQUENCE [LARGE SCALE GENOMIC DNA]</scope>
    <source>
        <strain evidence="2 3">Tma</strain>
    </source>
</reference>
<evidence type="ECO:0008006" key="4">
    <source>
        <dbReference type="Google" id="ProtNLM"/>
    </source>
</evidence>
<feature type="transmembrane region" description="Helical" evidence="1">
    <location>
        <begin position="58"/>
        <end position="76"/>
    </location>
</feature>
<evidence type="ECO:0000256" key="1">
    <source>
        <dbReference type="SAM" id="Phobius"/>
    </source>
</evidence>
<dbReference type="RefSeq" id="WP_158349512.1">
    <property type="nucleotide sequence ID" value="NZ_CP032996.1"/>
</dbReference>
<dbReference type="EMBL" id="CP032996">
    <property type="protein sequence ID" value="QCI27247.1"/>
    <property type="molecule type" value="Genomic_DNA"/>
</dbReference>
<accession>A0A4D6YBD5</accession>
<dbReference type="AlphaFoldDB" id="A0A4D6YBD5"/>